<evidence type="ECO:0000259" key="14">
    <source>
        <dbReference type="PROSITE" id="PS51194"/>
    </source>
</evidence>
<comment type="caution">
    <text evidence="15">The sequence shown here is derived from an EMBL/GenBank/DDBJ whole genome shotgun (WGS) entry which is preliminary data.</text>
</comment>
<protein>
    <recommendedName>
        <fullName evidence="11">ATP-dependent DNA helicase RecQ</fullName>
        <ecNumber evidence="10">5.6.2.4</ecNumber>
    </recommendedName>
    <alternativeName>
        <fullName evidence="12">DNA 3'-5' helicase RecQ</fullName>
    </alternativeName>
</protein>
<dbReference type="InterPro" id="IPR027417">
    <property type="entry name" value="P-loop_NTPase"/>
</dbReference>
<evidence type="ECO:0000256" key="1">
    <source>
        <dbReference type="ARBA" id="ARBA00005446"/>
    </source>
</evidence>
<dbReference type="Proteomes" id="UP001206312">
    <property type="component" value="Unassembled WGS sequence"/>
</dbReference>
<reference evidence="15 16" key="1">
    <citation type="submission" date="2022-06" db="EMBL/GenBank/DDBJ databases">
        <authorList>
            <person name="Xuan X."/>
        </authorList>
    </citation>
    <scope>NUCLEOTIDE SEQUENCE [LARGE SCALE GENOMIC DNA]</scope>
    <source>
        <strain evidence="15 16">2V75</strain>
    </source>
</reference>
<dbReference type="RefSeq" id="WP_252739746.1">
    <property type="nucleotide sequence ID" value="NZ_JAMXIB010000001.1"/>
</dbReference>
<keyword evidence="3" id="KW-0547">Nucleotide-binding</keyword>
<dbReference type="SMART" id="SM00487">
    <property type="entry name" value="DEXDc"/>
    <property type="match status" value="1"/>
</dbReference>
<dbReference type="Pfam" id="PF16124">
    <property type="entry name" value="RecQ_Zn_bind"/>
    <property type="match status" value="1"/>
</dbReference>
<evidence type="ECO:0000256" key="7">
    <source>
        <dbReference type="ARBA" id="ARBA00023125"/>
    </source>
</evidence>
<keyword evidence="5 15" id="KW-0347">Helicase</keyword>
<dbReference type="GO" id="GO:0003678">
    <property type="term" value="F:DNA helicase activity"/>
    <property type="evidence" value="ECO:0007669"/>
    <property type="project" value="UniProtKB-EC"/>
</dbReference>
<proteinExistence type="inferred from homology"/>
<organism evidence="15 16">
    <name type="scientific">Robiginitalea marina</name>
    <dbReference type="NCBI Taxonomy" id="2954105"/>
    <lineage>
        <taxon>Bacteria</taxon>
        <taxon>Pseudomonadati</taxon>
        <taxon>Bacteroidota</taxon>
        <taxon>Flavobacteriia</taxon>
        <taxon>Flavobacteriales</taxon>
        <taxon>Flavobacteriaceae</taxon>
        <taxon>Robiginitalea</taxon>
    </lineage>
</organism>
<comment type="similarity">
    <text evidence="1">Belongs to the helicase family. RecQ subfamily.</text>
</comment>
<evidence type="ECO:0000256" key="12">
    <source>
        <dbReference type="ARBA" id="ARBA00044550"/>
    </source>
</evidence>
<gene>
    <name evidence="15" type="ORF">NG653_00775</name>
</gene>
<evidence type="ECO:0000256" key="8">
    <source>
        <dbReference type="ARBA" id="ARBA00023235"/>
    </source>
</evidence>
<dbReference type="Pfam" id="PF00270">
    <property type="entry name" value="DEAD"/>
    <property type="match status" value="1"/>
</dbReference>
<dbReference type="PROSITE" id="PS51192">
    <property type="entry name" value="HELICASE_ATP_BIND_1"/>
    <property type="match status" value="1"/>
</dbReference>
<dbReference type="PANTHER" id="PTHR13710">
    <property type="entry name" value="DNA HELICASE RECQ FAMILY MEMBER"/>
    <property type="match status" value="1"/>
</dbReference>
<evidence type="ECO:0000256" key="4">
    <source>
        <dbReference type="ARBA" id="ARBA00022801"/>
    </source>
</evidence>
<dbReference type="InterPro" id="IPR036390">
    <property type="entry name" value="WH_DNA-bd_sf"/>
</dbReference>
<evidence type="ECO:0000313" key="15">
    <source>
        <dbReference type="EMBL" id="MCO5723368.1"/>
    </source>
</evidence>
<dbReference type="InterPro" id="IPR011545">
    <property type="entry name" value="DEAD/DEAH_box_helicase_dom"/>
</dbReference>
<evidence type="ECO:0000313" key="16">
    <source>
        <dbReference type="Proteomes" id="UP001206312"/>
    </source>
</evidence>
<dbReference type="Pfam" id="PF00271">
    <property type="entry name" value="Helicase_C"/>
    <property type="match status" value="1"/>
</dbReference>
<dbReference type="InterPro" id="IPR014001">
    <property type="entry name" value="Helicase_ATP-bd"/>
</dbReference>
<keyword evidence="4 15" id="KW-0378">Hydrolase</keyword>
<dbReference type="Gene3D" id="1.10.10.10">
    <property type="entry name" value="Winged helix-like DNA-binding domain superfamily/Winged helix DNA-binding domain"/>
    <property type="match status" value="1"/>
</dbReference>
<evidence type="ECO:0000256" key="3">
    <source>
        <dbReference type="ARBA" id="ARBA00022741"/>
    </source>
</evidence>
<dbReference type="SUPFAM" id="SSF46785">
    <property type="entry name" value="Winged helix' DNA-binding domain"/>
    <property type="match status" value="1"/>
</dbReference>
<dbReference type="GO" id="GO:0016787">
    <property type="term" value="F:hydrolase activity"/>
    <property type="evidence" value="ECO:0007669"/>
    <property type="project" value="UniProtKB-KW"/>
</dbReference>
<feature type="domain" description="Helicase C-terminal" evidence="14">
    <location>
        <begin position="218"/>
        <end position="372"/>
    </location>
</feature>
<dbReference type="NCBIfam" id="TIGR00614">
    <property type="entry name" value="recQ_fam"/>
    <property type="match status" value="1"/>
</dbReference>
<evidence type="ECO:0000259" key="13">
    <source>
        <dbReference type="PROSITE" id="PS51192"/>
    </source>
</evidence>
<evidence type="ECO:0000256" key="10">
    <source>
        <dbReference type="ARBA" id="ARBA00034808"/>
    </source>
</evidence>
<dbReference type="PROSITE" id="PS51194">
    <property type="entry name" value="HELICASE_CTER"/>
    <property type="match status" value="1"/>
</dbReference>
<dbReference type="SMART" id="SM00490">
    <property type="entry name" value="HELICc"/>
    <property type="match status" value="1"/>
</dbReference>
<dbReference type="InterPro" id="IPR032284">
    <property type="entry name" value="RecQ_Zn-bd"/>
</dbReference>
<keyword evidence="16" id="KW-1185">Reference proteome</keyword>
<comment type="catalytic activity">
    <reaction evidence="9">
        <text>Couples ATP hydrolysis with the unwinding of duplex DNA by translocating in the 3'-5' direction.</text>
        <dbReference type="EC" id="5.6.2.4"/>
    </reaction>
</comment>
<evidence type="ECO:0000256" key="5">
    <source>
        <dbReference type="ARBA" id="ARBA00022806"/>
    </source>
</evidence>
<sequence>MDKAPNEILRQYWGYPGFRGSQAEIIASVMEGRDVIALLPTGGGKSLCYQVPGLAMPGLCLVVSPLLALMEDQVADLKARGIRAMSLSGKLRQEDLIRKLDNAEFGNFDFLYLSPERLGQDLVLERLKTLEINLIAIDEAHCISQWGFDFRPAYRKCAILRDLHPGVPMMALTATATPEVLTDVEKSLAMQAPRTFRDSVHRPNIVYSLQPTEDKNYRLRKLLGEHPGSAIVYVQTRRATVALASYLNGQGIKADAFHGGLDGDRKSKLLRDWQGGSLRVMVATNAFGMGIDKADVRLVVHYEVPETLEHYFQEAGRAGRDGNPARAELLLAPGDIARSREHYLGSLPEVRDVLSTYRKINAFFKLPYGELAEGPFSFRFSDFCETYHLPVPETFNALELLDRQGVLSLSQQFWQATRVQFICGKDTLWNYMDTYPGLQPAIQVLLRTYGGVFDFPTPLDLRSLAARLSVTETTLLEYLKQLEKDGLLELETAQGDLEIRFLVPREDERTIYALSGAIEQRLKVKREKVGQMASYLTNDRVCRQVQLLRYFGEISAQPCGSCDVCQAKKPLDAKALREVEEALLSALRQGPKTSRELLQTTGQPESAALNCLQRLLHKGTLVLGAENQYSLS</sequence>
<keyword evidence="2" id="KW-0479">Metal-binding</keyword>
<evidence type="ECO:0000256" key="11">
    <source>
        <dbReference type="ARBA" id="ARBA00044535"/>
    </source>
</evidence>
<keyword evidence="6" id="KW-0067">ATP-binding</keyword>
<dbReference type="InterPro" id="IPR036388">
    <property type="entry name" value="WH-like_DNA-bd_sf"/>
</dbReference>
<feature type="domain" description="Helicase ATP-binding" evidence="13">
    <location>
        <begin position="26"/>
        <end position="194"/>
    </location>
</feature>
<keyword evidence="8" id="KW-0413">Isomerase</keyword>
<dbReference type="EMBL" id="JAMXIB010000001">
    <property type="protein sequence ID" value="MCO5723368.1"/>
    <property type="molecule type" value="Genomic_DNA"/>
</dbReference>
<dbReference type="InterPro" id="IPR001650">
    <property type="entry name" value="Helicase_C-like"/>
</dbReference>
<dbReference type="Gene3D" id="3.40.50.300">
    <property type="entry name" value="P-loop containing nucleotide triphosphate hydrolases"/>
    <property type="match status" value="2"/>
</dbReference>
<evidence type="ECO:0000256" key="6">
    <source>
        <dbReference type="ARBA" id="ARBA00022840"/>
    </source>
</evidence>
<keyword evidence="7" id="KW-0238">DNA-binding</keyword>
<dbReference type="CDD" id="cd17920">
    <property type="entry name" value="DEXHc_RecQ"/>
    <property type="match status" value="1"/>
</dbReference>
<evidence type="ECO:0000256" key="9">
    <source>
        <dbReference type="ARBA" id="ARBA00034617"/>
    </source>
</evidence>
<dbReference type="PANTHER" id="PTHR13710:SF105">
    <property type="entry name" value="ATP-DEPENDENT DNA HELICASE Q1"/>
    <property type="match status" value="1"/>
</dbReference>
<dbReference type="EC" id="5.6.2.4" evidence="10"/>
<dbReference type="SUPFAM" id="SSF52540">
    <property type="entry name" value="P-loop containing nucleoside triphosphate hydrolases"/>
    <property type="match status" value="1"/>
</dbReference>
<evidence type="ECO:0000256" key="2">
    <source>
        <dbReference type="ARBA" id="ARBA00022723"/>
    </source>
</evidence>
<name>A0ABT1AVL0_9FLAO</name>
<dbReference type="InterPro" id="IPR004589">
    <property type="entry name" value="DNA_helicase_ATP-dep_RecQ"/>
</dbReference>
<accession>A0ABT1AVL0</accession>